<evidence type="ECO:0000256" key="4">
    <source>
        <dbReference type="ARBA" id="ARBA00022801"/>
    </source>
</evidence>
<dbReference type="GO" id="GO:0004534">
    <property type="term" value="F:5'-3' RNA exonuclease activity"/>
    <property type="evidence" value="ECO:0007669"/>
    <property type="project" value="TreeGrafter"/>
</dbReference>
<dbReference type="EMBL" id="PKPP01005862">
    <property type="protein sequence ID" value="PWA58554.1"/>
    <property type="molecule type" value="Genomic_DNA"/>
</dbReference>
<dbReference type="STRING" id="35608.A0A2U1MB98"/>
<dbReference type="AlphaFoldDB" id="A0A2U1MB98"/>
<evidence type="ECO:0000313" key="8">
    <source>
        <dbReference type="EMBL" id="PWA58554.1"/>
    </source>
</evidence>
<proteinExistence type="inferred from homology"/>
<evidence type="ECO:0000313" key="9">
    <source>
        <dbReference type="Proteomes" id="UP000245207"/>
    </source>
</evidence>
<protein>
    <recommendedName>
        <fullName evidence="7">Xrn1 N-terminal domain-containing protein</fullName>
    </recommendedName>
</protein>
<organism evidence="8 9">
    <name type="scientific">Artemisia annua</name>
    <name type="common">Sweet wormwood</name>
    <dbReference type="NCBI Taxonomy" id="35608"/>
    <lineage>
        <taxon>Eukaryota</taxon>
        <taxon>Viridiplantae</taxon>
        <taxon>Streptophyta</taxon>
        <taxon>Embryophyta</taxon>
        <taxon>Tracheophyta</taxon>
        <taxon>Spermatophyta</taxon>
        <taxon>Magnoliopsida</taxon>
        <taxon>eudicotyledons</taxon>
        <taxon>Gunneridae</taxon>
        <taxon>Pentapetalae</taxon>
        <taxon>asterids</taxon>
        <taxon>campanulids</taxon>
        <taxon>Asterales</taxon>
        <taxon>Asteraceae</taxon>
        <taxon>Asteroideae</taxon>
        <taxon>Anthemideae</taxon>
        <taxon>Artemisiinae</taxon>
        <taxon>Artemisia</taxon>
    </lineage>
</organism>
<keyword evidence="3" id="KW-0540">Nuclease</keyword>
<comment type="similarity">
    <text evidence="1">Belongs to the 5'-3' exonuclease family. XRN2/RAT1 subfamily.</text>
</comment>
<evidence type="ECO:0000256" key="6">
    <source>
        <dbReference type="SAM" id="MobiDB-lite"/>
    </source>
</evidence>
<dbReference type="PANTHER" id="PTHR12341:SF41">
    <property type="entry name" value="5'-3' EXORIBONUCLEASE 2"/>
    <property type="match status" value="1"/>
</dbReference>
<dbReference type="CDD" id="cd18673">
    <property type="entry name" value="PIN_XRN1-2-like"/>
    <property type="match status" value="1"/>
</dbReference>
<comment type="caution">
    <text evidence="8">The sequence shown here is derived from an EMBL/GenBank/DDBJ whole genome shotgun (WGS) entry which is preliminary data.</text>
</comment>
<accession>A0A2U1MB98</accession>
<dbReference type="GO" id="GO:0000956">
    <property type="term" value="P:nuclear-transcribed mRNA catabolic process"/>
    <property type="evidence" value="ECO:0007669"/>
    <property type="project" value="TreeGrafter"/>
</dbReference>
<dbReference type="FunFam" id="3.40.50.12390:FF:000003">
    <property type="entry name" value="5'-3' exoribonuclease"/>
    <property type="match status" value="1"/>
</dbReference>
<dbReference type="PANTHER" id="PTHR12341">
    <property type="entry name" value="5'-&gt;3' EXORIBONUCLEASE"/>
    <property type="match status" value="1"/>
</dbReference>
<feature type="region of interest" description="Disordered" evidence="6">
    <location>
        <begin position="518"/>
        <end position="538"/>
    </location>
</feature>
<sequence length="628" mass="71333">MGVPAFYRWLAERYPLVISDVIEEQPVEINGIKIPVDTTNPNPNNIEYDNLYLDINNIIHPCFHPEDRPSPTSFDEVFQCMFDYIDRLFVMVRPRKLLYMAIDGVAPRAKMNQQRSRRFRAAKDAADVAAEEEKLREEFEREGRKLPRKQESQTFDSNVITPGTEFMAVLSVALQYYENKSKDKEGRVIEIGEEEFNGEVINRSLIGEVKNGCFLSKLPAFCEEQCLNKVEVKLLGGYEVMIVLDAIETVDNILNNNEHGIRRWVHNIRRWSKFYVPSARLTWVNIIGVPISCWTESVFKSIAEVHGSIVGLKNCKLEGNQNNIMGRAQILSIVSGLINETMTVKFRGISFKVKVIEEEEQERRPVERDDRKYDEDEGSRISGRSRVRDTFEGNGTSVKVKSMEDCNVSPRKCKKMEDQCIKNGDKCVNDEEKIMEMLDHVGMELNKDGCMVGNKVCEARGFCGLENHEVNIDQDNINLEPNGVVDGNNKSGPESNNNECMDGLYNVEVTGQEQQNMTRGMGDVGRNNNIKKSGRRSLRKAKEVARQMGAKELGEDKKGVSDIYKEYHDGDVEKGSFIFKGKERGDVDNKSCSISLEQVKEVGELIGVSWAKAEAEKGMEEVARTEQN</sequence>
<dbReference type="GO" id="GO:0005634">
    <property type="term" value="C:nucleus"/>
    <property type="evidence" value="ECO:0007669"/>
    <property type="project" value="TreeGrafter"/>
</dbReference>
<evidence type="ECO:0000259" key="7">
    <source>
        <dbReference type="Pfam" id="PF03159"/>
    </source>
</evidence>
<gene>
    <name evidence="8" type="ORF">CTI12_AA394360</name>
</gene>
<dbReference type="GO" id="GO:0003723">
    <property type="term" value="F:RNA binding"/>
    <property type="evidence" value="ECO:0007669"/>
    <property type="project" value="TreeGrafter"/>
</dbReference>
<dbReference type="OrthoDB" id="372487at2759"/>
<dbReference type="InterPro" id="IPR027073">
    <property type="entry name" value="5_3_exoribonuclease"/>
</dbReference>
<keyword evidence="2" id="KW-0507">mRNA processing</keyword>
<evidence type="ECO:0000256" key="2">
    <source>
        <dbReference type="ARBA" id="ARBA00022664"/>
    </source>
</evidence>
<dbReference type="InterPro" id="IPR004859">
    <property type="entry name" value="Xrn1_N"/>
</dbReference>
<feature type="domain" description="Xrn1 N-terminal" evidence="7">
    <location>
        <begin position="1"/>
        <end position="183"/>
    </location>
</feature>
<evidence type="ECO:0000256" key="3">
    <source>
        <dbReference type="ARBA" id="ARBA00022722"/>
    </source>
</evidence>
<dbReference type="GO" id="GO:0006397">
    <property type="term" value="P:mRNA processing"/>
    <property type="evidence" value="ECO:0007669"/>
    <property type="project" value="UniProtKB-KW"/>
</dbReference>
<name>A0A2U1MB98_ARTAN</name>
<dbReference type="Pfam" id="PF03159">
    <property type="entry name" value="XRN_N"/>
    <property type="match status" value="1"/>
</dbReference>
<evidence type="ECO:0000256" key="1">
    <source>
        <dbReference type="ARBA" id="ARBA00006994"/>
    </source>
</evidence>
<keyword evidence="9" id="KW-1185">Reference proteome</keyword>
<feature type="compositionally biased region" description="Basic and acidic residues" evidence="6">
    <location>
        <begin position="361"/>
        <end position="374"/>
    </location>
</feature>
<keyword evidence="4" id="KW-0378">Hydrolase</keyword>
<reference evidence="8 9" key="1">
    <citation type="journal article" date="2018" name="Mol. Plant">
        <title>The genome of Artemisia annua provides insight into the evolution of Asteraceae family and artemisinin biosynthesis.</title>
        <authorList>
            <person name="Shen Q."/>
            <person name="Zhang L."/>
            <person name="Liao Z."/>
            <person name="Wang S."/>
            <person name="Yan T."/>
            <person name="Shi P."/>
            <person name="Liu M."/>
            <person name="Fu X."/>
            <person name="Pan Q."/>
            <person name="Wang Y."/>
            <person name="Lv Z."/>
            <person name="Lu X."/>
            <person name="Zhang F."/>
            <person name="Jiang W."/>
            <person name="Ma Y."/>
            <person name="Chen M."/>
            <person name="Hao X."/>
            <person name="Li L."/>
            <person name="Tang Y."/>
            <person name="Lv G."/>
            <person name="Zhou Y."/>
            <person name="Sun X."/>
            <person name="Brodelius P.E."/>
            <person name="Rose J.K.C."/>
            <person name="Tang K."/>
        </authorList>
    </citation>
    <scope>NUCLEOTIDE SEQUENCE [LARGE SCALE GENOMIC DNA]</scope>
    <source>
        <strain evidence="9">cv. Huhao1</strain>
        <tissue evidence="8">Leaf</tissue>
    </source>
</reference>
<keyword evidence="5" id="KW-0269">Exonuclease</keyword>
<evidence type="ECO:0000256" key="5">
    <source>
        <dbReference type="ARBA" id="ARBA00022839"/>
    </source>
</evidence>
<dbReference type="Gene3D" id="3.40.50.12390">
    <property type="match status" value="1"/>
</dbReference>
<dbReference type="Proteomes" id="UP000245207">
    <property type="component" value="Unassembled WGS sequence"/>
</dbReference>
<feature type="region of interest" description="Disordered" evidence="6">
    <location>
        <begin position="360"/>
        <end position="383"/>
    </location>
</feature>